<evidence type="ECO:0000313" key="7">
    <source>
        <dbReference type="Proteomes" id="UP000740830"/>
    </source>
</evidence>
<dbReference type="InterPro" id="IPR003680">
    <property type="entry name" value="Flavodoxin_fold"/>
</dbReference>
<evidence type="ECO:0000313" key="6">
    <source>
        <dbReference type="EMBL" id="MBU3219478.1"/>
    </source>
</evidence>
<dbReference type="InterPro" id="IPR051796">
    <property type="entry name" value="ISF_SsuE-like"/>
</dbReference>
<organism evidence="6 7">
    <name type="scientific">Clostridium algidicarnis</name>
    <dbReference type="NCBI Taxonomy" id="37659"/>
    <lineage>
        <taxon>Bacteria</taxon>
        <taxon>Bacillati</taxon>
        <taxon>Bacillota</taxon>
        <taxon>Clostridia</taxon>
        <taxon>Eubacteriales</taxon>
        <taxon>Clostridiaceae</taxon>
        <taxon>Clostridium</taxon>
    </lineage>
</organism>
<accession>A0ABS6C1X0</accession>
<protein>
    <submittedName>
        <fullName evidence="6">NAD(P)H-dependent oxidoreductase</fullName>
    </submittedName>
</protein>
<evidence type="ECO:0000256" key="1">
    <source>
        <dbReference type="ARBA" id="ARBA00022630"/>
    </source>
</evidence>
<dbReference type="Pfam" id="PF02036">
    <property type="entry name" value="SCP2"/>
    <property type="match status" value="1"/>
</dbReference>
<name>A0ABS6C1X0_9CLOT</name>
<gene>
    <name evidence="6" type="ORF">KPL27_05080</name>
</gene>
<dbReference type="Pfam" id="PF02525">
    <property type="entry name" value="Flavodoxin_2"/>
    <property type="match status" value="1"/>
</dbReference>
<evidence type="ECO:0000256" key="2">
    <source>
        <dbReference type="ARBA" id="ARBA00022643"/>
    </source>
</evidence>
<dbReference type="InterPro" id="IPR029039">
    <property type="entry name" value="Flavoprotein-like_sf"/>
</dbReference>
<sequence length="531" mass="60393">MKVLVLNGSPKGERSNTLKITKAFLEGLNKYGKNTIEIIDISKANIKHCTGCFACWTKTPGECVIDDHMKLILPKLTEADLIVWSFPLHSYSMPSKLKAFLDRTLPLMLPFMEARVDGGGKHDLRYDFSSKRCVLISSSGFYSTKNNYEAVLKQFRIIYGTGFKSIICTEGELLGVANLKKRVTQYLDYVKQAGVEYSQDGKFSKETKEKLSELLYPAEKYSEMADASWLINGDAKNGDGTYNFMRQMSAVYNPASYKSDVVLEMYFTDEDKTYQLCLEKDKCTLKTDNFLKYNTRIETSFELWQKISDGTIDGSEAMMNKQYKIIGDMRNMMNMSEYFGVSSSEKIEEKKKKSKSNMGILLLQWIIFWIVVPTNSFIGGILSIVACSTLSFFSSKFKLTIYEKASAVIISILSIIAMNGVNNSILICVSYLLFGVMWICSAFSKIPLTAYYSCNDYNGEEAFKNILFIKTNRILTVAWGILYLIIASYSYFLMNTSFSSYTGLINSFVPIFMGIFTAWFARWYPSTMARY</sequence>
<dbReference type="SUPFAM" id="SSF52218">
    <property type="entry name" value="Flavoproteins"/>
    <property type="match status" value="1"/>
</dbReference>
<keyword evidence="2" id="KW-0288">FMN</keyword>
<proteinExistence type="predicted"/>
<keyword evidence="1" id="KW-0285">Flavoprotein</keyword>
<feature type="domain" description="SCP2" evidence="4">
    <location>
        <begin position="262"/>
        <end position="339"/>
    </location>
</feature>
<reference evidence="6 7" key="1">
    <citation type="submission" date="2021-06" db="EMBL/GenBank/DDBJ databases">
        <title>Clostridia strains as spoilage organisms.</title>
        <authorList>
            <person name="Wambui J."/>
            <person name="Stephan R."/>
            <person name="Stevens M.J.A."/>
        </authorList>
    </citation>
    <scope>NUCLEOTIDE SEQUENCE [LARGE SCALE GENOMIC DNA]</scope>
    <source>
        <strain evidence="6 7">CM013</strain>
    </source>
</reference>
<dbReference type="Gene3D" id="3.40.50.360">
    <property type="match status" value="1"/>
</dbReference>
<dbReference type="SUPFAM" id="SSF55718">
    <property type="entry name" value="SCP-like"/>
    <property type="match status" value="1"/>
</dbReference>
<feature type="transmembrane region" description="Helical" evidence="3">
    <location>
        <begin position="401"/>
        <end position="418"/>
    </location>
</feature>
<dbReference type="EMBL" id="JAHLDG010000006">
    <property type="protein sequence ID" value="MBU3219478.1"/>
    <property type="molecule type" value="Genomic_DNA"/>
</dbReference>
<feature type="transmembrane region" description="Helical" evidence="3">
    <location>
        <begin position="424"/>
        <end position="443"/>
    </location>
</feature>
<evidence type="ECO:0000259" key="5">
    <source>
        <dbReference type="Pfam" id="PF02525"/>
    </source>
</evidence>
<keyword evidence="3" id="KW-0812">Transmembrane</keyword>
<comment type="caution">
    <text evidence="6">The sequence shown here is derived from an EMBL/GenBank/DDBJ whole genome shotgun (WGS) entry which is preliminary data.</text>
</comment>
<dbReference type="InterPro" id="IPR003033">
    <property type="entry name" value="SCP2_sterol-bd_dom"/>
</dbReference>
<keyword evidence="3" id="KW-1133">Transmembrane helix</keyword>
<dbReference type="Proteomes" id="UP000740830">
    <property type="component" value="Unassembled WGS sequence"/>
</dbReference>
<dbReference type="RefSeq" id="WP_185158531.1">
    <property type="nucleotide sequence ID" value="NZ_JACKWW010000008.1"/>
</dbReference>
<feature type="domain" description="Flavodoxin-like fold" evidence="5">
    <location>
        <begin position="1"/>
        <end position="143"/>
    </location>
</feature>
<dbReference type="PANTHER" id="PTHR43278:SF4">
    <property type="entry name" value="NAD(P)H-DEPENDENT FMN-CONTAINING OXIDOREDUCTASE YWQN-RELATED"/>
    <property type="match status" value="1"/>
</dbReference>
<evidence type="ECO:0000256" key="3">
    <source>
        <dbReference type="SAM" id="Phobius"/>
    </source>
</evidence>
<feature type="transmembrane region" description="Helical" evidence="3">
    <location>
        <begin position="498"/>
        <end position="521"/>
    </location>
</feature>
<dbReference type="PANTHER" id="PTHR43278">
    <property type="entry name" value="NAD(P)H-DEPENDENT FMN-CONTAINING OXIDOREDUCTASE YWQN-RELATED"/>
    <property type="match status" value="1"/>
</dbReference>
<dbReference type="Gene3D" id="3.30.1050.10">
    <property type="entry name" value="SCP2 sterol-binding domain"/>
    <property type="match status" value="1"/>
</dbReference>
<evidence type="ECO:0000259" key="4">
    <source>
        <dbReference type="Pfam" id="PF02036"/>
    </source>
</evidence>
<feature type="transmembrane region" description="Helical" evidence="3">
    <location>
        <begin position="474"/>
        <end position="492"/>
    </location>
</feature>
<dbReference type="InterPro" id="IPR036527">
    <property type="entry name" value="SCP2_sterol-bd_dom_sf"/>
</dbReference>
<keyword evidence="3" id="KW-0472">Membrane</keyword>
<keyword evidence="7" id="KW-1185">Reference proteome</keyword>